<dbReference type="PANTHER" id="PTHR21666:SF270">
    <property type="entry name" value="MUREIN HYDROLASE ACTIVATOR ENVC"/>
    <property type="match status" value="1"/>
</dbReference>
<keyword evidence="2" id="KW-0812">Transmembrane</keyword>
<keyword evidence="1" id="KW-0175">Coiled coil</keyword>
<dbReference type="InterPro" id="IPR050570">
    <property type="entry name" value="Cell_wall_metabolism_enzyme"/>
</dbReference>
<sequence>MSFRTRKKNKEHKLSCKSYITFVIISDPTKNPITIKIPKWIRFPLLASLVAMVIWVTAVNGNVADANNQKVAATRKLQENTYENSHKDEKISQLTNEGIDKETKLQQLTESQRRLLNQLNTLQQKKEEIDSKLNNTEKTTETQPIGAIELDAIDINTKEFTAARSPILAVTSLSTVANVPVLELDFNDKADSLMEQIKNTTQMLEDETKTYAQLEEKIDEMIPYWEAYPSILPLKSTRVTSPFGWRKNPFGGRSSEYHRGVDLKASSGTSVYATGRGKVIFAGYDSIYGRLVIVDHGYGITTKYGHNSRLLVKQGDVVCRGDKIAKSGSTGRSSGPHVHYGVLINGEPQNPLNYIKK</sequence>
<dbReference type="Proteomes" id="UP000683246">
    <property type="component" value="Chromosome"/>
</dbReference>
<dbReference type="Gene3D" id="2.70.70.10">
    <property type="entry name" value="Glucose Permease (Domain IIA)"/>
    <property type="match status" value="1"/>
</dbReference>
<gene>
    <name evidence="4" type="ORF">HZI73_25540</name>
</gene>
<dbReference type="InterPro" id="IPR016047">
    <property type="entry name" value="M23ase_b-sheet_dom"/>
</dbReference>
<accession>A0A8J8SJD6</accession>
<dbReference type="KEGG" id="vpy:HZI73_25540"/>
<organism evidence="4 5">
    <name type="scientific">Vallitalea pronyensis</name>
    <dbReference type="NCBI Taxonomy" id="1348613"/>
    <lineage>
        <taxon>Bacteria</taxon>
        <taxon>Bacillati</taxon>
        <taxon>Bacillota</taxon>
        <taxon>Clostridia</taxon>
        <taxon>Lachnospirales</taxon>
        <taxon>Vallitaleaceae</taxon>
        <taxon>Vallitalea</taxon>
    </lineage>
</organism>
<evidence type="ECO:0000256" key="1">
    <source>
        <dbReference type="SAM" id="Coils"/>
    </source>
</evidence>
<dbReference type="EMBL" id="CP058649">
    <property type="protein sequence ID" value="QUI25453.1"/>
    <property type="molecule type" value="Genomic_DNA"/>
</dbReference>
<protein>
    <submittedName>
        <fullName evidence="4">Peptidoglycan DD-metalloendopeptidase family protein</fullName>
    </submittedName>
</protein>
<dbReference type="AlphaFoldDB" id="A0A8J8SJD6"/>
<keyword evidence="5" id="KW-1185">Reference proteome</keyword>
<dbReference type="CDD" id="cd12797">
    <property type="entry name" value="M23_peptidase"/>
    <property type="match status" value="1"/>
</dbReference>
<dbReference type="Pfam" id="PF01551">
    <property type="entry name" value="Peptidase_M23"/>
    <property type="match status" value="1"/>
</dbReference>
<keyword evidence="2" id="KW-0472">Membrane</keyword>
<name>A0A8J8SJD6_9FIRM</name>
<dbReference type="FunFam" id="2.70.70.10:FF:000006">
    <property type="entry name" value="M23 family peptidase"/>
    <property type="match status" value="1"/>
</dbReference>
<feature type="transmembrane region" description="Helical" evidence="2">
    <location>
        <begin position="40"/>
        <end position="58"/>
    </location>
</feature>
<evidence type="ECO:0000313" key="4">
    <source>
        <dbReference type="EMBL" id="QUI25453.1"/>
    </source>
</evidence>
<dbReference type="GO" id="GO:0004222">
    <property type="term" value="F:metalloendopeptidase activity"/>
    <property type="evidence" value="ECO:0007669"/>
    <property type="project" value="TreeGrafter"/>
</dbReference>
<dbReference type="PANTHER" id="PTHR21666">
    <property type="entry name" value="PEPTIDASE-RELATED"/>
    <property type="match status" value="1"/>
</dbReference>
<dbReference type="SUPFAM" id="SSF51261">
    <property type="entry name" value="Duplicated hybrid motif"/>
    <property type="match status" value="1"/>
</dbReference>
<feature type="coiled-coil region" evidence="1">
    <location>
        <begin position="187"/>
        <end position="217"/>
    </location>
</feature>
<keyword evidence="2" id="KW-1133">Transmembrane helix</keyword>
<evidence type="ECO:0000256" key="2">
    <source>
        <dbReference type="SAM" id="Phobius"/>
    </source>
</evidence>
<feature type="coiled-coil region" evidence="1">
    <location>
        <begin position="105"/>
        <end position="139"/>
    </location>
</feature>
<proteinExistence type="predicted"/>
<evidence type="ECO:0000313" key="5">
    <source>
        <dbReference type="Proteomes" id="UP000683246"/>
    </source>
</evidence>
<dbReference type="RefSeq" id="WP_212696157.1">
    <property type="nucleotide sequence ID" value="NZ_CP058649.1"/>
</dbReference>
<reference evidence="4" key="1">
    <citation type="submission" date="2020-07" db="EMBL/GenBank/DDBJ databases">
        <title>Vallitalea pronyensis genome.</title>
        <authorList>
            <person name="Postec A."/>
        </authorList>
    </citation>
    <scope>NUCLEOTIDE SEQUENCE</scope>
    <source>
        <strain evidence="4">FatNI3</strain>
    </source>
</reference>
<evidence type="ECO:0000259" key="3">
    <source>
        <dbReference type="Pfam" id="PF01551"/>
    </source>
</evidence>
<feature type="domain" description="M23ase beta-sheet core" evidence="3">
    <location>
        <begin position="257"/>
        <end position="351"/>
    </location>
</feature>
<dbReference type="InterPro" id="IPR011055">
    <property type="entry name" value="Dup_hybrid_motif"/>
</dbReference>